<comment type="caution">
    <text evidence="7">The sequence shown here is derived from an EMBL/GenBank/DDBJ whole genome shotgun (WGS) entry which is preliminary data.</text>
</comment>
<feature type="compositionally biased region" description="Polar residues" evidence="5">
    <location>
        <begin position="373"/>
        <end position="382"/>
    </location>
</feature>
<accession>A0A401R0B2</accession>
<feature type="transmembrane region" description="Helical" evidence="6">
    <location>
        <begin position="108"/>
        <end position="124"/>
    </location>
</feature>
<evidence type="ECO:0000313" key="8">
    <source>
        <dbReference type="Proteomes" id="UP000288351"/>
    </source>
</evidence>
<feature type="compositionally biased region" description="Polar residues" evidence="5">
    <location>
        <begin position="426"/>
        <end position="438"/>
    </location>
</feature>
<dbReference type="PANTHER" id="PTHR40761">
    <property type="entry name" value="CONSERVED INTEGRAL MEMBRANE ALANINE VALINE AND LEUCINE RICH PROTEIN-RELATED"/>
    <property type="match status" value="1"/>
</dbReference>
<evidence type="ECO:0000256" key="2">
    <source>
        <dbReference type="ARBA" id="ARBA00022692"/>
    </source>
</evidence>
<feature type="transmembrane region" description="Helical" evidence="6">
    <location>
        <begin position="44"/>
        <end position="68"/>
    </location>
</feature>
<keyword evidence="2 6" id="KW-0812">Transmembrane</keyword>
<evidence type="ECO:0000256" key="3">
    <source>
        <dbReference type="ARBA" id="ARBA00022989"/>
    </source>
</evidence>
<dbReference type="InterPro" id="IPR008521">
    <property type="entry name" value="Mg_trans_NIPA"/>
</dbReference>
<sequence>MLWWGVASALLANVLYSTGFVLEKRALATLPALTTRRPAQLVRHLLSSPLWLGGSLALAAGFGAQLAVYRALPIAAAQGIFISGLVLLLLMSSMVLGERTSGRERRGIAAILLALVLVVASLRHDDARTIARTAPPATLLALAIPSLAIGLLLYRSAERRARRRHRRPTAGVPYGVAVGLLYGVSSLAIKGASGLLDLHDLPAAAAALLRSPYPYLLLITGTTGLVLSQTALQRCRASVIVPVCTTATCVFTVACGTIAFGEPLPGDPVRLALRLGGIAVALTVLLTLPRHEAPAAAPAPSPHGRPSLAPTPPHPSPPAPSAPRPTALPSDPSRPVSRSSPSSPASSSERAPLTLWPAPRPAPPAAPSPDACISTSIQTNGVGTDGDADATAEREMGLGTGPGTKPKPGPGLGTAPRAPLKPLAPQATQSTNHEGIDQ</sequence>
<feature type="transmembrane region" description="Helical" evidence="6">
    <location>
        <begin position="239"/>
        <end position="259"/>
    </location>
</feature>
<dbReference type="AlphaFoldDB" id="A0A401R0B2"/>
<feature type="transmembrane region" description="Helical" evidence="6">
    <location>
        <begin position="213"/>
        <end position="232"/>
    </location>
</feature>
<evidence type="ECO:0000256" key="1">
    <source>
        <dbReference type="ARBA" id="ARBA00004141"/>
    </source>
</evidence>
<evidence type="ECO:0000313" key="7">
    <source>
        <dbReference type="EMBL" id="GCB91063.1"/>
    </source>
</evidence>
<dbReference type="Pfam" id="PF05653">
    <property type="entry name" value="Mg_trans_NIPA"/>
    <property type="match status" value="1"/>
</dbReference>
<keyword evidence="4 6" id="KW-0472">Membrane</keyword>
<feature type="transmembrane region" description="Helical" evidence="6">
    <location>
        <begin position="174"/>
        <end position="193"/>
    </location>
</feature>
<feature type="compositionally biased region" description="Pro residues" evidence="5">
    <location>
        <begin position="358"/>
        <end position="367"/>
    </location>
</feature>
<feature type="region of interest" description="Disordered" evidence="5">
    <location>
        <begin position="294"/>
        <end position="438"/>
    </location>
</feature>
<proteinExistence type="predicted"/>
<dbReference type="GO" id="GO:0016020">
    <property type="term" value="C:membrane"/>
    <property type="evidence" value="ECO:0007669"/>
    <property type="project" value="UniProtKB-SubCell"/>
</dbReference>
<dbReference type="EMBL" id="BHXC01000006">
    <property type="protein sequence ID" value="GCB91063.1"/>
    <property type="molecule type" value="Genomic_DNA"/>
</dbReference>
<evidence type="ECO:0000256" key="4">
    <source>
        <dbReference type="ARBA" id="ARBA00023136"/>
    </source>
</evidence>
<gene>
    <name evidence="7" type="ORF">SALB_03775</name>
</gene>
<feature type="transmembrane region" description="Helical" evidence="6">
    <location>
        <begin position="271"/>
        <end position="288"/>
    </location>
</feature>
<feature type="compositionally biased region" description="Low complexity" evidence="5">
    <location>
        <begin position="324"/>
        <end position="357"/>
    </location>
</feature>
<reference evidence="7 8" key="1">
    <citation type="journal article" date="2019" name="Microbiol. Resour. Announc.">
        <title>Draft Genome Sequence of the Most Traditional epsilon-Poly-l-Lysine Producer, Streptomyces albulus NBRC14147.</title>
        <authorList>
            <person name="Yamanaka K."/>
            <person name="Hamano Y."/>
        </authorList>
    </citation>
    <scope>NUCLEOTIDE SEQUENCE [LARGE SCALE GENOMIC DNA]</scope>
    <source>
        <strain evidence="7 8">NBRC 14147</strain>
    </source>
</reference>
<name>A0A401R0B2_STRNR</name>
<dbReference type="PANTHER" id="PTHR40761:SF1">
    <property type="entry name" value="CONSERVED INTEGRAL MEMBRANE ALANINE VALINE AND LEUCINE RICH PROTEIN-RELATED"/>
    <property type="match status" value="1"/>
</dbReference>
<feature type="transmembrane region" description="Helical" evidence="6">
    <location>
        <begin position="74"/>
        <end position="96"/>
    </location>
</feature>
<feature type="transmembrane region" description="Helical" evidence="6">
    <location>
        <begin position="136"/>
        <end position="154"/>
    </location>
</feature>
<dbReference type="GO" id="GO:0015095">
    <property type="term" value="F:magnesium ion transmembrane transporter activity"/>
    <property type="evidence" value="ECO:0007669"/>
    <property type="project" value="InterPro"/>
</dbReference>
<organism evidence="7 8">
    <name type="scientific">Streptomyces noursei</name>
    <name type="common">Streptomyces albulus</name>
    <dbReference type="NCBI Taxonomy" id="1971"/>
    <lineage>
        <taxon>Bacteria</taxon>
        <taxon>Bacillati</taxon>
        <taxon>Actinomycetota</taxon>
        <taxon>Actinomycetes</taxon>
        <taxon>Kitasatosporales</taxon>
        <taxon>Streptomycetaceae</taxon>
        <taxon>Streptomyces</taxon>
    </lineage>
</organism>
<keyword evidence="3 6" id="KW-1133">Transmembrane helix</keyword>
<protein>
    <recommendedName>
        <fullName evidence="9">Magnesium transporter NIPA</fullName>
    </recommendedName>
</protein>
<comment type="subcellular location">
    <subcellularLocation>
        <location evidence="1">Membrane</location>
        <topology evidence="1">Multi-pass membrane protein</topology>
    </subcellularLocation>
</comment>
<dbReference type="Proteomes" id="UP000288351">
    <property type="component" value="Unassembled WGS sequence"/>
</dbReference>
<feature type="compositionally biased region" description="Pro residues" evidence="5">
    <location>
        <begin position="297"/>
        <end position="323"/>
    </location>
</feature>
<evidence type="ECO:0000256" key="5">
    <source>
        <dbReference type="SAM" id="MobiDB-lite"/>
    </source>
</evidence>
<feature type="transmembrane region" description="Helical" evidence="6">
    <location>
        <begin position="6"/>
        <end position="23"/>
    </location>
</feature>
<evidence type="ECO:0008006" key="9">
    <source>
        <dbReference type="Google" id="ProtNLM"/>
    </source>
</evidence>
<evidence type="ECO:0000256" key="6">
    <source>
        <dbReference type="SAM" id="Phobius"/>
    </source>
</evidence>